<comment type="caution">
    <text evidence="2">The sequence shown here is derived from an EMBL/GenBank/DDBJ whole genome shotgun (WGS) entry which is preliminary data.</text>
</comment>
<dbReference type="AlphaFoldDB" id="A0AAV1ZG78"/>
<proteinExistence type="predicted"/>
<sequence length="60" mass="6841">MKAGDASKLLFSETRTEKEKKSYRDVSPGNRKDLLQLPGTFNTILQCDMRMHKGNVNLID</sequence>
<feature type="region of interest" description="Disordered" evidence="1">
    <location>
        <begin position="1"/>
        <end position="31"/>
    </location>
</feature>
<name>A0AAV1ZG78_9ARAC</name>
<reference evidence="2 3" key="1">
    <citation type="submission" date="2024-04" db="EMBL/GenBank/DDBJ databases">
        <authorList>
            <person name="Rising A."/>
            <person name="Reimegard J."/>
            <person name="Sonavane S."/>
            <person name="Akerstrom W."/>
            <person name="Nylinder S."/>
            <person name="Hedman E."/>
            <person name="Kallberg Y."/>
        </authorList>
    </citation>
    <scope>NUCLEOTIDE SEQUENCE [LARGE SCALE GENOMIC DNA]</scope>
</reference>
<evidence type="ECO:0000256" key="1">
    <source>
        <dbReference type="SAM" id="MobiDB-lite"/>
    </source>
</evidence>
<organism evidence="2 3">
    <name type="scientific">Larinioides sclopetarius</name>
    <dbReference type="NCBI Taxonomy" id="280406"/>
    <lineage>
        <taxon>Eukaryota</taxon>
        <taxon>Metazoa</taxon>
        <taxon>Ecdysozoa</taxon>
        <taxon>Arthropoda</taxon>
        <taxon>Chelicerata</taxon>
        <taxon>Arachnida</taxon>
        <taxon>Araneae</taxon>
        <taxon>Araneomorphae</taxon>
        <taxon>Entelegynae</taxon>
        <taxon>Araneoidea</taxon>
        <taxon>Araneidae</taxon>
        <taxon>Larinioides</taxon>
    </lineage>
</organism>
<evidence type="ECO:0000313" key="3">
    <source>
        <dbReference type="Proteomes" id="UP001497382"/>
    </source>
</evidence>
<accession>A0AAV1ZG78</accession>
<dbReference type="Proteomes" id="UP001497382">
    <property type="component" value="Unassembled WGS sequence"/>
</dbReference>
<keyword evidence="3" id="KW-1185">Reference proteome</keyword>
<feature type="compositionally biased region" description="Basic and acidic residues" evidence="1">
    <location>
        <begin position="14"/>
        <end position="31"/>
    </location>
</feature>
<gene>
    <name evidence="2" type="ORF">LARSCL_LOCUS5386</name>
</gene>
<evidence type="ECO:0000313" key="2">
    <source>
        <dbReference type="EMBL" id="CAL1270600.1"/>
    </source>
</evidence>
<protein>
    <submittedName>
        <fullName evidence="2">Uncharacterized protein</fullName>
    </submittedName>
</protein>
<dbReference type="EMBL" id="CAXIEN010000049">
    <property type="protein sequence ID" value="CAL1270600.1"/>
    <property type="molecule type" value="Genomic_DNA"/>
</dbReference>